<dbReference type="AlphaFoldDB" id="A0AAW2IDB6"/>
<dbReference type="EMBL" id="JARGDH010000001">
    <property type="protein sequence ID" value="KAL0279708.1"/>
    <property type="molecule type" value="Genomic_DNA"/>
</dbReference>
<protein>
    <submittedName>
        <fullName evidence="1">Uncharacterized protein</fullName>
    </submittedName>
</protein>
<comment type="caution">
    <text evidence="1">The sequence shown here is derived from an EMBL/GenBank/DDBJ whole genome shotgun (WGS) entry which is preliminary data.</text>
</comment>
<name>A0AAW2IDB6_9NEOP</name>
<organism evidence="1">
    <name type="scientific">Menopon gallinae</name>
    <name type="common">poultry shaft louse</name>
    <dbReference type="NCBI Taxonomy" id="328185"/>
    <lineage>
        <taxon>Eukaryota</taxon>
        <taxon>Metazoa</taxon>
        <taxon>Ecdysozoa</taxon>
        <taxon>Arthropoda</taxon>
        <taxon>Hexapoda</taxon>
        <taxon>Insecta</taxon>
        <taxon>Pterygota</taxon>
        <taxon>Neoptera</taxon>
        <taxon>Paraneoptera</taxon>
        <taxon>Psocodea</taxon>
        <taxon>Troctomorpha</taxon>
        <taxon>Phthiraptera</taxon>
        <taxon>Amblycera</taxon>
        <taxon>Menoponidae</taxon>
        <taxon>Menopon</taxon>
    </lineage>
</organism>
<reference evidence="1" key="1">
    <citation type="journal article" date="2024" name="Gigascience">
        <title>Chromosome-level genome of the poultry shaft louse Menopon gallinae provides insight into the host-switching and adaptive evolution of parasitic lice.</title>
        <authorList>
            <person name="Xu Y."/>
            <person name="Ma L."/>
            <person name="Liu S."/>
            <person name="Liang Y."/>
            <person name="Liu Q."/>
            <person name="He Z."/>
            <person name="Tian L."/>
            <person name="Duan Y."/>
            <person name="Cai W."/>
            <person name="Li H."/>
            <person name="Song F."/>
        </authorList>
    </citation>
    <scope>NUCLEOTIDE SEQUENCE</scope>
    <source>
        <strain evidence="1">Cailab_2023a</strain>
    </source>
</reference>
<evidence type="ECO:0000313" key="1">
    <source>
        <dbReference type="EMBL" id="KAL0279708.1"/>
    </source>
</evidence>
<gene>
    <name evidence="1" type="ORF">PYX00_001207</name>
</gene>
<sequence>MSECFDHFSSFQLSFKDVKVKLKEEMYSPDKMMNGKPLHPPISAPSGCFPGRYSPTYRSPDPMRRCMPNPSVSAASLHLFLSFVTGPSRLPRTEPAADCPSRWVSGRRVAGPQPFRTRMDDTVVLSSCDFRTFPTVFPTTFSAVYLILKFITRAEHTLKGSDHD</sequence>
<proteinExistence type="predicted"/>
<accession>A0AAW2IDB6</accession>